<keyword evidence="2" id="KW-0328">Glycosyltransferase</keyword>
<dbReference type="Gene3D" id="3.90.550.10">
    <property type="entry name" value="Spore Coat Polysaccharide Biosynthesis Protein SpsA, Chain A"/>
    <property type="match status" value="1"/>
</dbReference>
<dbReference type="EMBL" id="JARZAK010000023">
    <property type="protein sequence ID" value="MDY7260427.1"/>
    <property type="molecule type" value="Genomic_DNA"/>
</dbReference>
<evidence type="ECO:0000259" key="1">
    <source>
        <dbReference type="Pfam" id="PF00535"/>
    </source>
</evidence>
<sequence length="298" mass="34824">MSKDVCVYILTHNRPNEVLRSLNSVRRQNFPNLKIVISDNSDNEDTLSLLKNIINNDARISYIRRGEECSSGLVAHFNYILATNTSEYFMLFHDDDEMLPNMVSALYEYLFTHDEISAVGCSGYLNINGKNTKKKMFVSKNIKKMENSGSVVRQYAIGNIAPFPSFMYRRSKIIGAKMDWLKGGKYCDCSFISAIANKGGVVYLPQCYMYYFISPSQDSQHHEFIQYLSLIKFFSTQVEDQSLLLDMRIFNIYNYLRDLQLKTGDVPYKRKALFLFYKYSLFNYFPKYILRLLKFYTK</sequence>
<name>A0ABU5HW66_9BACE</name>
<keyword evidence="3" id="KW-1185">Reference proteome</keyword>
<dbReference type="GO" id="GO:0016757">
    <property type="term" value="F:glycosyltransferase activity"/>
    <property type="evidence" value="ECO:0007669"/>
    <property type="project" value="UniProtKB-KW"/>
</dbReference>
<dbReference type="Proteomes" id="UP001292913">
    <property type="component" value="Unassembled WGS sequence"/>
</dbReference>
<dbReference type="InterPro" id="IPR050834">
    <property type="entry name" value="Glycosyltransf_2"/>
</dbReference>
<protein>
    <submittedName>
        <fullName evidence="2">Glycosyltransferase family 2 protein</fullName>
        <ecNumber evidence="2">2.4.-.-</ecNumber>
    </submittedName>
</protein>
<reference evidence="2 3" key="1">
    <citation type="submission" date="2023-04" db="EMBL/GenBank/DDBJ databases">
        <title>Bacteroides pacosi sp. nov., isolated from the fecal material of an alpaca.</title>
        <authorList>
            <person name="Miller S."/>
            <person name="Hendry M."/>
            <person name="King J."/>
            <person name="Sankaranarayanan K."/>
            <person name="Lawson P.A."/>
        </authorList>
    </citation>
    <scope>NUCLEOTIDE SEQUENCE [LARGE SCALE GENOMIC DNA]</scope>
    <source>
        <strain evidence="2 3">A2-P53</strain>
    </source>
</reference>
<gene>
    <name evidence="2" type="ORF">QHG74_22180</name>
</gene>
<dbReference type="SUPFAM" id="SSF53448">
    <property type="entry name" value="Nucleotide-diphospho-sugar transferases"/>
    <property type="match status" value="1"/>
</dbReference>
<organism evidence="2 3">
    <name type="scientific">Bacteroides vicugnae</name>
    <dbReference type="NCBI Taxonomy" id="3037989"/>
    <lineage>
        <taxon>Bacteria</taxon>
        <taxon>Pseudomonadati</taxon>
        <taxon>Bacteroidota</taxon>
        <taxon>Bacteroidia</taxon>
        <taxon>Bacteroidales</taxon>
        <taxon>Bacteroidaceae</taxon>
        <taxon>Bacteroides</taxon>
    </lineage>
</organism>
<dbReference type="RefSeq" id="WP_322019845.1">
    <property type="nucleotide sequence ID" value="NZ_JARZAK010000023.1"/>
</dbReference>
<evidence type="ECO:0000313" key="3">
    <source>
        <dbReference type="Proteomes" id="UP001292913"/>
    </source>
</evidence>
<dbReference type="Pfam" id="PF00535">
    <property type="entry name" value="Glycos_transf_2"/>
    <property type="match status" value="1"/>
</dbReference>
<evidence type="ECO:0000313" key="2">
    <source>
        <dbReference type="EMBL" id="MDY7260427.1"/>
    </source>
</evidence>
<feature type="domain" description="Glycosyltransferase 2-like" evidence="1">
    <location>
        <begin position="6"/>
        <end position="171"/>
    </location>
</feature>
<comment type="caution">
    <text evidence="2">The sequence shown here is derived from an EMBL/GenBank/DDBJ whole genome shotgun (WGS) entry which is preliminary data.</text>
</comment>
<dbReference type="PANTHER" id="PTHR43685:SF2">
    <property type="entry name" value="GLYCOSYLTRANSFERASE 2-LIKE DOMAIN-CONTAINING PROTEIN"/>
    <property type="match status" value="1"/>
</dbReference>
<accession>A0ABU5HW66</accession>
<dbReference type="CDD" id="cd00761">
    <property type="entry name" value="Glyco_tranf_GTA_type"/>
    <property type="match status" value="1"/>
</dbReference>
<dbReference type="EC" id="2.4.-.-" evidence="2"/>
<dbReference type="PANTHER" id="PTHR43685">
    <property type="entry name" value="GLYCOSYLTRANSFERASE"/>
    <property type="match status" value="1"/>
</dbReference>
<proteinExistence type="predicted"/>
<dbReference type="InterPro" id="IPR029044">
    <property type="entry name" value="Nucleotide-diphossugar_trans"/>
</dbReference>
<dbReference type="InterPro" id="IPR001173">
    <property type="entry name" value="Glyco_trans_2-like"/>
</dbReference>
<keyword evidence="2" id="KW-0808">Transferase</keyword>